<evidence type="ECO:0000256" key="3">
    <source>
        <dbReference type="ARBA" id="ARBA00022769"/>
    </source>
</evidence>
<dbReference type="InterPro" id="IPR038476">
    <property type="entry name" value="UvrC_RNase_H_dom_sf"/>
</dbReference>
<evidence type="ECO:0000259" key="8">
    <source>
        <dbReference type="PROSITE" id="PS50151"/>
    </source>
</evidence>
<dbReference type="GO" id="GO:0009380">
    <property type="term" value="C:excinuclease repair complex"/>
    <property type="evidence" value="ECO:0007669"/>
    <property type="project" value="InterPro"/>
</dbReference>
<dbReference type="Gene3D" id="4.10.860.10">
    <property type="entry name" value="UVR domain"/>
    <property type="match status" value="1"/>
</dbReference>
<dbReference type="EMBL" id="JACRSY010000004">
    <property type="protein sequence ID" value="MBC8578616.1"/>
    <property type="molecule type" value="Genomic_DNA"/>
</dbReference>
<dbReference type="SMART" id="SM00465">
    <property type="entry name" value="GIYc"/>
    <property type="match status" value="1"/>
</dbReference>
<dbReference type="InterPro" id="IPR035901">
    <property type="entry name" value="GIY-YIG_endonuc_sf"/>
</dbReference>
<evidence type="ECO:0000313" key="11">
    <source>
        <dbReference type="EMBL" id="MBC8578616.1"/>
    </source>
</evidence>
<dbReference type="Pfam" id="PF02151">
    <property type="entry name" value="UVR"/>
    <property type="match status" value="1"/>
</dbReference>
<evidence type="ECO:0000256" key="6">
    <source>
        <dbReference type="ARBA" id="ARBA00023236"/>
    </source>
</evidence>
<dbReference type="Pfam" id="PF01541">
    <property type="entry name" value="GIY-YIG"/>
    <property type="match status" value="1"/>
</dbReference>
<evidence type="ECO:0000256" key="2">
    <source>
        <dbReference type="ARBA" id="ARBA00022763"/>
    </source>
</evidence>
<dbReference type="InterPro" id="IPR036876">
    <property type="entry name" value="UVR_dom_sf"/>
</dbReference>
<dbReference type="GO" id="GO:0009432">
    <property type="term" value="P:SOS response"/>
    <property type="evidence" value="ECO:0007669"/>
    <property type="project" value="UniProtKB-UniRule"/>
</dbReference>
<dbReference type="InterPro" id="IPR010994">
    <property type="entry name" value="RuvA_2-like"/>
</dbReference>
<dbReference type="SUPFAM" id="SSF82771">
    <property type="entry name" value="GIY-YIG endonuclease"/>
    <property type="match status" value="1"/>
</dbReference>
<dbReference type="InterPro" id="IPR001943">
    <property type="entry name" value="UVR_dom"/>
</dbReference>
<dbReference type="PROSITE" id="PS50165">
    <property type="entry name" value="UVRC"/>
    <property type="match status" value="1"/>
</dbReference>
<sequence length="611" mass="70351">MFDIKEELKKLPALPGVYLMKNELDQIIYVGKAVSLKNRVKQYFQKSKNHSIKTIRLVEQIRSFEYIVTASELEALVLECNLIKRYNPKYNIRLKDDKHYPYIRVDIQNAFPRVTVVRSMKKDGAKYFGPYTDVNAMWELVEIIKKTWQLRTCTRVLPRDINKERACLNYHIGQCSGPCIAKSSEVEYKVMVDEVTSFLSGKYQDIIKRIERQMEDAAINLEFEKAATLRDQLAAIKKIEQKQTASNSSMEDQDVIAFARSEKDTLMQIYFVRQGKLIGREHFLINETEGEEIETLFREFIIQFYSEANFIPKQILVEKVPQDLELLEEYLTMQRGSKVTIVHPQKGTKHNLLELASKNAYITLSQFGDELRRQEARTKGALEEIQEAIGLSGNLNRIEAYDISNTQGIESVGGMVVFESGKPKRSDYRKFKIKSIQGPNDYGSMEEVLDRRIARLVQKGEEDSFAKMPDLILMDGGKGQVGVAEKVIASYGLTIPVCGMVKDDRHRTRGLLYQNEEILLKTTSEGFKLITRIQDEVHRFAIEYHKKLRSKAQVQSVLDNIKGVGKERKKLLMNTFKSVELLRQASLEEIEAIPGIPKDVALNIYTFFHKQ</sequence>
<dbReference type="InterPro" id="IPR041663">
    <property type="entry name" value="DisA/LigA_HHH"/>
</dbReference>
<evidence type="ECO:0000259" key="9">
    <source>
        <dbReference type="PROSITE" id="PS50164"/>
    </source>
</evidence>
<dbReference type="Gene3D" id="3.30.420.340">
    <property type="entry name" value="UvrC, RNAse H endonuclease domain"/>
    <property type="match status" value="1"/>
</dbReference>
<dbReference type="SUPFAM" id="SSF47781">
    <property type="entry name" value="RuvA domain 2-like"/>
    <property type="match status" value="1"/>
</dbReference>
<feature type="domain" description="GIY-YIG" evidence="9">
    <location>
        <begin position="13"/>
        <end position="92"/>
    </location>
</feature>
<comment type="subcellular location">
    <subcellularLocation>
        <location evidence="7">Cytoplasm</location>
    </subcellularLocation>
</comment>
<evidence type="ECO:0000256" key="5">
    <source>
        <dbReference type="ARBA" id="ARBA00023204"/>
    </source>
</evidence>
<proteinExistence type="inferred from homology"/>
<dbReference type="Pfam" id="PF12826">
    <property type="entry name" value="HHH_2"/>
    <property type="match status" value="1"/>
</dbReference>
<reference evidence="11" key="1">
    <citation type="submission" date="2020-08" db="EMBL/GenBank/DDBJ databases">
        <title>Genome public.</title>
        <authorList>
            <person name="Liu C."/>
            <person name="Sun Q."/>
        </authorList>
    </citation>
    <scope>NUCLEOTIDE SEQUENCE</scope>
    <source>
        <strain evidence="11">NSJ-12</strain>
    </source>
</reference>
<evidence type="ECO:0000256" key="7">
    <source>
        <dbReference type="HAMAP-Rule" id="MF_00203"/>
    </source>
</evidence>
<comment type="caution">
    <text evidence="11">The sequence shown here is derived from an EMBL/GenBank/DDBJ whole genome shotgun (WGS) entry which is preliminary data.</text>
</comment>
<keyword evidence="12" id="KW-1185">Reference proteome</keyword>
<dbReference type="PROSITE" id="PS50164">
    <property type="entry name" value="GIY_YIG"/>
    <property type="match status" value="1"/>
</dbReference>
<dbReference type="PROSITE" id="PS50151">
    <property type="entry name" value="UVR"/>
    <property type="match status" value="1"/>
</dbReference>
<dbReference type="GO" id="GO:0005737">
    <property type="term" value="C:cytoplasm"/>
    <property type="evidence" value="ECO:0007669"/>
    <property type="project" value="UniProtKB-SubCell"/>
</dbReference>
<dbReference type="NCBIfam" id="TIGR00194">
    <property type="entry name" value="uvrC"/>
    <property type="match status" value="1"/>
</dbReference>
<dbReference type="Gene3D" id="3.40.1440.10">
    <property type="entry name" value="GIY-YIG endonuclease"/>
    <property type="match status" value="1"/>
</dbReference>
<protein>
    <recommendedName>
        <fullName evidence="7">UvrABC system protein C</fullName>
        <shortName evidence="7">Protein UvrC</shortName>
    </recommendedName>
    <alternativeName>
        <fullName evidence="7">Excinuclease ABC subunit C</fullName>
    </alternativeName>
</protein>
<dbReference type="GO" id="GO:0009381">
    <property type="term" value="F:excinuclease ABC activity"/>
    <property type="evidence" value="ECO:0007669"/>
    <property type="project" value="UniProtKB-UniRule"/>
</dbReference>
<evidence type="ECO:0000259" key="10">
    <source>
        <dbReference type="PROSITE" id="PS50165"/>
    </source>
</evidence>
<dbReference type="InterPro" id="IPR001162">
    <property type="entry name" value="UvrC_RNase_H_dom"/>
</dbReference>
<evidence type="ECO:0000256" key="1">
    <source>
        <dbReference type="ARBA" id="ARBA00022490"/>
    </source>
</evidence>
<keyword evidence="2 7" id="KW-0227">DNA damage</keyword>
<comment type="subunit">
    <text evidence="7">Interacts with UvrB in an incision complex.</text>
</comment>
<keyword evidence="6 7" id="KW-0742">SOS response</keyword>
<comment type="similarity">
    <text evidence="7">Belongs to the UvrC family.</text>
</comment>
<dbReference type="PANTHER" id="PTHR30562:SF1">
    <property type="entry name" value="UVRABC SYSTEM PROTEIN C"/>
    <property type="match status" value="1"/>
</dbReference>
<evidence type="ECO:0000256" key="4">
    <source>
        <dbReference type="ARBA" id="ARBA00022881"/>
    </source>
</evidence>
<keyword evidence="3 7" id="KW-0228">DNA excision</keyword>
<dbReference type="Pfam" id="PF08459">
    <property type="entry name" value="UvrC_RNaseH_dom"/>
    <property type="match status" value="1"/>
</dbReference>
<dbReference type="PANTHER" id="PTHR30562">
    <property type="entry name" value="UVRC/OXIDOREDUCTASE"/>
    <property type="match status" value="1"/>
</dbReference>
<dbReference type="AlphaFoldDB" id="A0A926IDJ0"/>
<dbReference type="Gene3D" id="1.10.150.20">
    <property type="entry name" value="5' to 3' exonuclease, C-terminal subdomain"/>
    <property type="match status" value="1"/>
</dbReference>
<dbReference type="Pfam" id="PF22920">
    <property type="entry name" value="UvrC_RNaseH"/>
    <property type="match status" value="1"/>
</dbReference>
<dbReference type="InterPro" id="IPR050066">
    <property type="entry name" value="UvrABC_protein_C"/>
</dbReference>
<gene>
    <name evidence="7 11" type="primary">uvrC</name>
    <name evidence="11" type="ORF">H8718_03620</name>
</gene>
<accession>A0A926IDJ0</accession>
<feature type="domain" description="UVR" evidence="8">
    <location>
        <begin position="204"/>
        <end position="239"/>
    </location>
</feature>
<dbReference type="InterPro" id="IPR000305">
    <property type="entry name" value="GIY-YIG_endonuc"/>
</dbReference>
<dbReference type="InterPro" id="IPR004791">
    <property type="entry name" value="UvrC"/>
</dbReference>
<name>A0A926IDJ0_9FIRM</name>
<dbReference type="InterPro" id="IPR047296">
    <property type="entry name" value="GIY-YIG_UvrC_Cho"/>
</dbReference>
<comment type="function">
    <text evidence="7">The UvrABC repair system catalyzes the recognition and processing of DNA lesions. UvrC both incises the 5' and 3' sides of the lesion. The N-terminal half is responsible for the 3' incision and the C-terminal half is responsible for the 5' incision.</text>
</comment>
<keyword evidence="4 7" id="KW-0267">Excision nuclease</keyword>
<feature type="domain" description="UvrC family homology region profile" evidence="10">
    <location>
        <begin position="255"/>
        <end position="488"/>
    </location>
</feature>
<dbReference type="NCBIfam" id="NF001824">
    <property type="entry name" value="PRK00558.1-5"/>
    <property type="match status" value="1"/>
</dbReference>
<dbReference type="FunFam" id="3.40.1440.10:FF:000001">
    <property type="entry name" value="UvrABC system protein C"/>
    <property type="match status" value="1"/>
</dbReference>
<keyword evidence="5 7" id="KW-0234">DNA repair</keyword>
<dbReference type="GO" id="GO:0003677">
    <property type="term" value="F:DNA binding"/>
    <property type="evidence" value="ECO:0007669"/>
    <property type="project" value="UniProtKB-UniRule"/>
</dbReference>
<organism evidence="11 12">
    <name type="scientific">Zhenhengia yiwuensis</name>
    <dbReference type="NCBI Taxonomy" id="2763666"/>
    <lineage>
        <taxon>Bacteria</taxon>
        <taxon>Bacillati</taxon>
        <taxon>Bacillota</taxon>
        <taxon>Clostridia</taxon>
        <taxon>Lachnospirales</taxon>
        <taxon>Lachnospiraceae</taxon>
        <taxon>Zhenhengia</taxon>
    </lineage>
</organism>
<dbReference type="Proteomes" id="UP000655830">
    <property type="component" value="Unassembled WGS sequence"/>
</dbReference>
<dbReference type="SUPFAM" id="SSF46600">
    <property type="entry name" value="C-terminal UvrC-binding domain of UvrB"/>
    <property type="match status" value="1"/>
</dbReference>
<dbReference type="HAMAP" id="MF_00203">
    <property type="entry name" value="UvrC"/>
    <property type="match status" value="1"/>
</dbReference>
<dbReference type="CDD" id="cd10434">
    <property type="entry name" value="GIY-YIG_UvrC_Cho"/>
    <property type="match status" value="1"/>
</dbReference>
<evidence type="ECO:0000313" key="12">
    <source>
        <dbReference type="Proteomes" id="UP000655830"/>
    </source>
</evidence>
<dbReference type="RefSeq" id="WP_249331589.1">
    <property type="nucleotide sequence ID" value="NZ_JACRSY010000004.1"/>
</dbReference>
<dbReference type="GO" id="GO:0006289">
    <property type="term" value="P:nucleotide-excision repair"/>
    <property type="evidence" value="ECO:0007669"/>
    <property type="project" value="UniProtKB-UniRule"/>
</dbReference>
<keyword evidence="1 7" id="KW-0963">Cytoplasm</keyword>